<feature type="region of interest" description="Disordered" evidence="1">
    <location>
        <begin position="143"/>
        <end position="184"/>
    </location>
</feature>
<gene>
    <name evidence="2" type="ORF">LENED_012538</name>
</gene>
<sequence length="408" mass="45251">MPDLANSMTRTDKIFYKFHLLQNQILNLPHDAQWLAHRQIEAVRALDALRAQRQRILTEEEKRAREIRAQRNSHSAVEFAPTRSDELENELDKVATKRARKRRMEKGKGKEEDDDAIEGKALARIILLERMERRKFNQRLQLARQNGSSRRRALDQGLALPNSKTSSERTMTTTTAPPSSFFPSVALERPNGSIPFSFVYPPISDSDSISRESSSFPSHESNFDSQSSSPLSAPSVSPTTSPVPNFASTAYVGPPPLIPTIISSSTTSISRPGTPIRRPPLPTTLPSSSGSGTSSPNVKTPLASPNLATYRAPEELVNLENEDYFVGPSTSALALGSEQAVEADDDDDDTDTLDGHEVNEGEDSTSPAIPDHGEMDEEIRTYFREDTGQHAEWHGQRIGDDWDARFRS</sequence>
<feature type="compositionally biased region" description="Acidic residues" evidence="1">
    <location>
        <begin position="341"/>
        <end position="352"/>
    </location>
</feature>
<keyword evidence="3" id="KW-1185">Reference proteome</keyword>
<name>A0A1Q3ESX7_LENED</name>
<accession>A0A1Q3ESX7</accession>
<feature type="compositionally biased region" description="Low complexity" evidence="1">
    <location>
        <begin position="163"/>
        <end position="184"/>
    </location>
</feature>
<reference evidence="2 3" key="2">
    <citation type="submission" date="2017-02" db="EMBL/GenBank/DDBJ databases">
        <title>A genome survey and senescence transcriptome analysis in Lentinula edodes.</title>
        <authorList>
            <person name="Sakamoto Y."/>
            <person name="Nakade K."/>
            <person name="Sato S."/>
            <person name="Yoshida Y."/>
            <person name="Miyazaki K."/>
            <person name="Natsume S."/>
            <person name="Konno N."/>
        </authorList>
    </citation>
    <scope>NUCLEOTIDE SEQUENCE [LARGE SCALE GENOMIC DNA]</scope>
    <source>
        <strain evidence="2 3">NBRC 111202</strain>
    </source>
</reference>
<feature type="compositionally biased region" description="Low complexity" evidence="1">
    <location>
        <begin position="262"/>
        <end position="276"/>
    </location>
</feature>
<feature type="region of interest" description="Disordered" evidence="1">
    <location>
        <begin position="335"/>
        <end position="374"/>
    </location>
</feature>
<proteinExistence type="predicted"/>
<organism evidence="2 3">
    <name type="scientific">Lentinula edodes</name>
    <name type="common">Shiitake mushroom</name>
    <name type="synonym">Lentinus edodes</name>
    <dbReference type="NCBI Taxonomy" id="5353"/>
    <lineage>
        <taxon>Eukaryota</taxon>
        <taxon>Fungi</taxon>
        <taxon>Dikarya</taxon>
        <taxon>Basidiomycota</taxon>
        <taxon>Agaricomycotina</taxon>
        <taxon>Agaricomycetes</taxon>
        <taxon>Agaricomycetidae</taxon>
        <taxon>Agaricales</taxon>
        <taxon>Marasmiineae</taxon>
        <taxon>Omphalotaceae</taxon>
        <taxon>Lentinula</taxon>
    </lineage>
</organism>
<comment type="caution">
    <text evidence="2">The sequence shown here is derived from an EMBL/GenBank/DDBJ whole genome shotgun (WGS) entry which is preliminary data.</text>
</comment>
<dbReference type="Proteomes" id="UP000188533">
    <property type="component" value="Unassembled WGS sequence"/>
</dbReference>
<dbReference type="STRING" id="5353.A0A1Q3ESX7"/>
<feature type="compositionally biased region" description="Low complexity" evidence="1">
    <location>
        <begin position="284"/>
        <end position="296"/>
    </location>
</feature>
<evidence type="ECO:0000313" key="3">
    <source>
        <dbReference type="Proteomes" id="UP000188533"/>
    </source>
</evidence>
<evidence type="ECO:0000313" key="2">
    <source>
        <dbReference type="EMBL" id="GAW10288.1"/>
    </source>
</evidence>
<protein>
    <submittedName>
        <fullName evidence="2">Uncharacterized protein</fullName>
    </submittedName>
</protein>
<feature type="region of interest" description="Disordered" evidence="1">
    <location>
        <begin position="207"/>
        <end position="241"/>
    </location>
</feature>
<dbReference type="AlphaFoldDB" id="A0A1Q3ESX7"/>
<reference evidence="2 3" key="1">
    <citation type="submission" date="2016-08" db="EMBL/GenBank/DDBJ databases">
        <authorList>
            <consortium name="Lentinula edodes genome sequencing consortium"/>
            <person name="Sakamoto Y."/>
            <person name="Nakade K."/>
            <person name="Sato S."/>
            <person name="Yoshida Y."/>
            <person name="Miyazaki K."/>
            <person name="Natsume S."/>
            <person name="Konno N."/>
        </authorList>
    </citation>
    <scope>NUCLEOTIDE SEQUENCE [LARGE SCALE GENOMIC DNA]</scope>
    <source>
        <strain evidence="2 3">NBRC 111202</strain>
    </source>
</reference>
<dbReference type="EMBL" id="BDGU01001642">
    <property type="protein sequence ID" value="GAW10288.1"/>
    <property type="molecule type" value="Genomic_DNA"/>
</dbReference>
<feature type="region of interest" description="Disordered" evidence="1">
    <location>
        <begin position="262"/>
        <end position="304"/>
    </location>
</feature>
<evidence type="ECO:0000256" key="1">
    <source>
        <dbReference type="SAM" id="MobiDB-lite"/>
    </source>
</evidence>